<accession>A0A1I1JFW2</accession>
<keyword evidence="2" id="KW-0732">Signal</keyword>
<keyword evidence="1" id="KW-0812">Transmembrane</keyword>
<keyword evidence="1" id="KW-1133">Transmembrane helix</keyword>
<dbReference type="STRING" id="517719.SAMN05421762_1037"/>
<feature type="transmembrane region" description="Helical" evidence="1">
    <location>
        <begin position="234"/>
        <end position="253"/>
    </location>
</feature>
<protein>
    <submittedName>
        <fullName evidence="3">VPLPA-CTERM protein sorting domain-containing protein</fullName>
    </submittedName>
</protein>
<feature type="chain" id="PRO_5014120278" evidence="2">
    <location>
        <begin position="21"/>
        <end position="257"/>
    </location>
</feature>
<dbReference type="NCBIfam" id="TIGR03370">
    <property type="entry name" value="VPLPA-CTERM"/>
    <property type="match status" value="1"/>
</dbReference>
<reference evidence="3 4" key="1">
    <citation type="submission" date="2016-10" db="EMBL/GenBank/DDBJ databases">
        <authorList>
            <person name="de Groot N.N."/>
        </authorList>
    </citation>
    <scope>NUCLEOTIDE SEQUENCE [LARGE SCALE GENOMIC DNA]</scope>
    <source>
        <strain evidence="3 4">DSM 29619</strain>
    </source>
</reference>
<dbReference type="Proteomes" id="UP000231644">
    <property type="component" value="Unassembled WGS sequence"/>
</dbReference>
<dbReference type="EMBL" id="FOLX01000001">
    <property type="protein sequence ID" value="SFC47499.1"/>
    <property type="molecule type" value="Genomic_DNA"/>
</dbReference>
<organism evidence="3 4">
    <name type="scientific">Pseudooceanicola nitratireducens</name>
    <dbReference type="NCBI Taxonomy" id="517719"/>
    <lineage>
        <taxon>Bacteria</taxon>
        <taxon>Pseudomonadati</taxon>
        <taxon>Pseudomonadota</taxon>
        <taxon>Alphaproteobacteria</taxon>
        <taxon>Rhodobacterales</taxon>
        <taxon>Paracoccaceae</taxon>
        <taxon>Pseudooceanicola</taxon>
    </lineage>
</organism>
<evidence type="ECO:0000256" key="2">
    <source>
        <dbReference type="SAM" id="SignalP"/>
    </source>
</evidence>
<dbReference type="InterPro" id="IPR022472">
    <property type="entry name" value="VPLPA-CTERM"/>
</dbReference>
<keyword evidence="1" id="KW-0472">Membrane</keyword>
<evidence type="ECO:0000313" key="4">
    <source>
        <dbReference type="Proteomes" id="UP000231644"/>
    </source>
</evidence>
<feature type="signal peptide" evidence="2">
    <location>
        <begin position="1"/>
        <end position="20"/>
    </location>
</feature>
<evidence type="ECO:0000313" key="3">
    <source>
        <dbReference type="EMBL" id="SFC47499.1"/>
    </source>
</evidence>
<keyword evidence="4" id="KW-1185">Reference proteome</keyword>
<name>A0A1I1JFW2_9RHOB</name>
<dbReference type="Pfam" id="PF13385">
    <property type="entry name" value="Laminin_G_3"/>
    <property type="match status" value="1"/>
</dbReference>
<dbReference type="Gene3D" id="2.60.120.200">
    <property type="match status" value="1"/>
</dbReference>
<dbReference type="OrthoDB" id="9773411at2"/>
<dbReference type="SUPFAM" id="SSF49899">
    <property type="entry name" value="Concanavalin A-like lectins/glucanases"/>
    <property type="match status" value="1"/>
</dbReference>
<sequence length="257" mass="25781">MKHVIIGGLLALGLASPAAAVTSGLVAFYDFESGDASDASGNGNDGTVVAGVTFGATGYAGSMGAEFTATGGLSGINTGIDINPAAMPALTMGGWFRADTINNGKVLSHDNGGFDRTLGLDTRGSVSGVDWTAFSGGGVVDADSVAQDVIAGAWQHVAVVYDGAASALYVNGTLAESFTATNGTSIWSLFIGTNPSFNEDFTGGADDVFVFSRALSANEIGSIYTDGITITPAVPLPAGFPLLIGGLGVLGLIRRRS</sequence>
<gene>
    <name evidence="3" type="ORF">SAMN05421762_1037</name>
</gene>
<dbReference type="InterPro" id="IPR013320">
    <property type="entry name" value="ConA-like_dom_sf"/>
</dbReference>
<dbReference type="RefSeq" id="WP_093453374.1">
    <property type="nucleotide sequence ID" value="NZ_FNZG01000003.1"/>
</dbReference>
<evidence type="ECO:0000256" key="1">
    <source>
        <dbReference type="SAM" id="Phobius"/>
    </source>
</evidence>
<dbReference type="AlphaFoldDB" id="A0A1I1JFW2"/>
<proteinExistence type="predicted"/>